<keyword evidence="5 10" id="KW-0145">Chemotaxis</keyword>
<dbReference type="GO" id="GO:0005886">
    <property type="term" value="C:plasma membrane"/>
    <property type="evidence" value="ECO:0007669"/>
    <property type="project" value="UniProtKB-SubCell"/>
</dbReference>
<dbReference type="Proteomes" id="UP000664658">
    <property type="component" value="Unassembled WGS sequence"/>
</dbReference>
<protein>
    <recommendedName>
        <fullName evidence="10">Flagellar protein FliL</fullName>
    </recommendedName>
</protein>
<comment type="similarity">
    <text evidence="3 10">Belongs to the FliL family.</text>
</comment>
<keyword evidence="8" id="KW-1133">Transmembrane helix</keyword>
<evidence type="ECO:0000256" key="5">
    <source>
        <dbReference type="ARBA" id="ARBA00022500"/>
    </source>
</evidence>
<gene>
    <name evidence="11" type="primary">fliL</name>
    <name evidence="11" type="ORF">J2R62_03530</name>
</gene>
<dbReference type="GO" id="GO:0006935">
    <property type="term" value="P:chemotaxis"/>
    <property type="evidence" value="ECO:0007669"/>
    <property type="project" value="UniProtKB-KW"/>
</dbReference>
<evidence type="ECO:0000256" key="4">
    <source>
        <dbReference type="ARBA" id="ARBA00022475"/>
    </source>
</evidence>
<dbReference type="GO" id="GO:0071978">
    <property type="term" value="P:bacterial-type flagellum-dependent swarming motility"/>
    <property type="evidence" value="ECO:0007669"/>
    <property type="project" value="TreeGrafter"/>
</dbReference>
<dbReference type="InterPro" id="IPR005503">
    <property type="entry name" value="FliL"/>
</dbReference>
<dbReference type="AlphaFoldDB" id="A0A1A9AU18"/>
<evidence type="ECO:0000256" key="3">
    <source>
        <dbReference type="ARBA" id="ARBA00008281"/>
    </source>
</evidence>
<evidence type="ECO:0000313" key="11">
    <source>
        <dbReference type="EMBL" id="MBO1107299.1"/>
    </source>
</evidence>
<dbReference type="KEGG" id="pshi:SAMEA2665130_0181"/>
<keyword evidence="11" id="KW-0969">Cilium</keyword>
<dbReference type="GO" id="GO:0009425">
    <property type="term" value="C:bacterial-type flagellum basal body"/>
    <property type="evidence" value="ECO:0007669"/>
    <property type="project" value="InterPro"/>
</dbReference>
<comment type="function">
    <text evidence="1 10">Controls the rotational direction of flagella during chemotaxis.</text>
</comment>
<keyword evidence="7 10" id="KW-0283">Flagellar rotation</keyword>
<dbReference type="PANTHER" id="PTHR35091">
    <property type="entry name" value="FLAGELLAR PROTEIN FLIL"/>
    <property type="match status" value="1"/>
</dbReference>
<comment type="caution">
    <text evidence="11">The sequence shown here is derived from an EMBL/GenBank/DDBJ whole genome shotgun (WGS) entry which is preliminary data.</text>
</comment>
<proteinExistence type="inferred from homology"/>
<evidence type="ECO:0000256" key="1">
    <source>
        <dbReference type="ARBA" id="ARBA00002254"/>
    </source>
</evidence>
<keyword evidence="11" id="KW-0282">Flagellum</keyword>
<keyword evidence="6" id="KW-0812">Transmembrane</keyword>
<keyword evidence="11" id="KW-0966">Cell projection</keyword>
<dbReference type="GeneID" id="69705027"/>
<accession>A0A1A9AU18</accession>
<evidence type="ECO:0000256" key="2">
    <source>
        <dbReference type="ARBA" id="ARBA00004162"/>
    </source>
</evidence>
<dbReference type="RefSeq" id="WP_010862817.1">
    <property type="nucleotide sequence ID" value="NZ_CP027852.1"/>
</dbReference>
<keyword evidence="4" id="KW-1003">Cell membrane</keyword>
<organism evidence="11 12">
    <name type="scientific">Plesiomonas shigelloides</name>
    <name type="common">Aeromonas shigelloides</name>
    <dbReference type="NCBI Taxonomy" id="703"/>
    <lineage>
        <taxon>Bacteria</taxon>
        <taxon>Pseudomonadati</taxon>
        <taxon>Pseudomonadota</taxon>
        <taxon>Gammaproteobacteria</taxon>
        <taxon>Enterobacterales</taxon>
        <taxon>Enterobacteriaceae</taxon>
        <taxon>Plesiomonas</taxon>
    </lineage>
</organism>
<evidence type="ECO:0000256" key="9">
    <source>
        <dbReference type="ARBA" id="ARBA00023136"/>
    </source>
</evidence>
<evidence type="ECO:0000256" key="10">
    <source>
        <dbReference type="RuleBase" id="RU364125"/>
    </source>
</evidence>
<sequence length="140" mass="15478">MFKSAQIIRALCFALLLGPALVQAAEESAVAQASPYQYLPLGDDIVTNYQTNGSQLGFLRVSVSLMVANQAAKDKVALHEPQIRDALIWILSAQDENQVKSLNLREATRKACLEKVNALLQKELGEKPVLDVLFTTYIYQ</sequence>
<reference evidence="11" key="1">
    <citation type="submission" date="2021-03" db="EMBL/GenBank/DDBJ databases">
        <title>Plesiomonas shigelloides zfcc0051, isolated from zebrafish feces.</title>
        <authorList>
            <person name="Vanderhoek Z."/>
            <person name="Gaulke C."/>
        </authorList>
    </citation>
    <scope>NUCLEOTIDE SEQUENCE</scope>
    <source>
        <strain evidence="11">Zfcc0051</strain>
    </source>
</reference>
<dbReference type="PANTHER" id="PTHR35091:SF5">
    <property type="entry name" value="FLAGELLAR PROTEIN FLIL"/>
    <property type="match status" value="1"/>
</dbReference>
<evidence type="ECO:0000256" key="8">
    <source>
        <dbReference type="ARBA" id="ARBA00022989"/>
    </source>
</evidence>
<dbReference type="Pfam" id="PF03748">
    <property type="entry name" value="FliL"/>
    <property type="match status" value="1"/>
</dbReference>
<keyword evidence="9 10" id="KW-0472">Membrane</keyword>
<comment type="subcellular location">
    <subcellularLocation>
        <location evidence="10">Cell inner membrane</location>
    </subcellularLocation>
    <subcellularLocation>
        <location evidence="2">Cell membrane</location>
        <topology evidence="2">Single-pass membrane protein</topology>
    </subcellularLocation>
</comment>
<evidence type="ECO:0000256" key="7">
    <source>
        <dbReference type="ARBA" id="ARBA00022779"/>
    </source>
</evidence>
<keyword evidence="10" id="KW-0997">Cell inner membrane</keyword>
<dbReference type="EMBL" id="JAFNAA010000003">
    <property type="protein sequence ID" value="MBO1107299.1"/>
    <property type="molecule type" value="Genomic_DNA"/>
</dbReference>
<name>A0A1A9AU18_PLESH</name>
<evidence type="ECO:0000313" key="12">
    <source>
        <dbReference type="Proteomes" id="UP000664658"/>
    </source>
</evidence>
<evidence type="ECO:0000256" key="6">
    <source>
        <dbReference type="ARBA" id="ARBA00022692"/>
    </source>
</evidence>